<dbReference type="InterPro" id="IPR017853">
    <property type="entry name" value="GH"/>
</dbReference>
<keyword evidence="3" id="KW-0326">Glycosidase</keyword>
<comment type="caution">
    <text evidence="5">The sequence shown here is derived from an EMBL/GenBank/DDBJ whole genome shotgun (WGS) entry which is preliminary data.</text>
</comment>
<accession>A0A927UB39</accession>
<dbReference type="GO" id="GO:0008422">
    <property type="term" value="F:beta-glucosidase activity"/>
    <property type="evidence" value="ECO:0007669"/>
    <property type="project" value="TreeGrafter"/>
</dbReference>
<evidence type="ECO:0000256" key="1">
    <source>
        <dbReference type="ARBA" id="ARBA00010838"/>
    </source>
</evidence>
<dbReference type="PANTHER" id="PTHR10353:SF36">
    <property type="entry name" value="LP05116P"/>
    <property type="match status" value="1"/>
</dbReference>
<keyword evidence="2 5" id="KW-0378">Hydrolase</keyword>
<sequence length="431" mass="48861">MKLFTNDFMLGAATAAHQVEGNNTRSDYWVMENIEHSMFAEKSGLAVDHYNRYKEDIDLLKQAGLNAYRFSIEWARIEPVEGQWDEKEMNHYIQVIDYCNANGIEPVVTYHHFTSPAWLITKGGWESPDVVYYFERYAKYVTEHISGKVKYVCTINEANMRLQMAFLIKDIMGRMSKQSDNQNHEGSVQVGVNLSQNQSQMMMSMMETANAFNVADPRKVANFVSQATEEGDLLVMKAHNAAKVAIKNVDSSIQVGLTLSLHDIQWVDGGEEHAKDAWNSEFLHYLPYIENDDFLGVQCYTRKLFDANGANSALETGPKTQMGYEDYPMGIVNVVRKCAKEFKGDIIVTENGIATADDDRRCEFINEALSGLSNCIAEGINLKGYFAWSLLDNFEWQKGFSMTFGLISVDRNTMERTPKKSLKVLGSFIES</sequence>
<dbReference type="GO" id="GO:0016052">
    <property type="term" value="P:carbohydrate catabolic process"/>
    <property type="evidence" value="ECO:0007669"/>
    <property type="project" value="TreeGrafter"/>
</dbReference>
<name>A0A927UB39_9FIRM</name>
<dbReference type="Pfam" id="PF00232">
    <property type="entry name" value="Glyco_hydro_1"/>
    <property type="match status" value="1"/>
</dbReference>
<dbReference type="EMBL" id="SVER01000016">
    <property type="protein sequence ID" value="MBE5919618.1"/>
    <property type="molecule type" value="Genomic_DNA"/>
</dbReference>
<dbReference type="PRINTS" id="PR00131">
    <property type="entry name" value="GLHYDRLASE1"/>
</dbReference>
<reference evidence="5" key="1">
    <citation type="submission" date="2019-04" db="EMBL/GenBank/DDBJ databases">
        <title>Evolution of Biomass-Degrading Anaerobic Consortia Revealed by Metagenomics.</title>
        <authorList>
            <person name="Peng X."/>
        </authorList>
    </citation>
    <scope>NUCLEOTIDE SEQUENCE</scope>
    <source>
        <strain evidence="5">SIG311</strain>
    </source>
</reference>
<organism evidence="5 6">
    <name type="scientific">Pseudobutyrivibrio ruminis</name>
    <dbReference type="NCBI Taxonomy" id="46206"/>
    <lineage>
        <taxon>Bacteria</taxon>
        <taxon>Bacillati</taxon>
        <taxon>Bacillota</taxon>
        <taxon>Clostridia</taxon>
        <taxon>Lachnospirales</taxon>
        <taxon>Lachnospiraceae</taxon>
        <taxon>Pseudobutyrivibrio</taxon>
    </lineage>
</organism>
<dbReference type="AlphaFoldDB" id="A0A927UB39"/>
<dbReference type="InterPro" id="IPR001360">
    <property type="entry name" value="Glyco_hydro_1"/>
</dbReference>
<evidence type="ECO:0000313" key="5">
    <source>
        <dbReference type="EMBL" id="MBE5919618.1"/>
    </source>
</evidence>
<protein>
    <submittedName>
        <fullName evidence="5">Glycosyl hydrolase family protein</fullName>
    </submittedName>
</protein>
<dbReference type="Proteomes" id="UP000766246">
    <property type="component" value="Unassembled WGS sequence"/>
</dbReference>
<dbReference type="GO" id="GO:0005829">
    <property type="term" value="C:cytosol"/>
    <property type="evidence" value="ECO:0007669"/>
    <property type="project" value="TreeGrafter"/>
</dbReference>
<dbReference type="Gene3D" id="3.20.20.80">
    <property type="entry name" value="Glycosidases"/>
    <property type="match status" value="1"/>
</dbReference>
<dbReference type="SUPFAM" id="SSF51445">
    <property type="entry name" value="(Trans)glycosidases"/>
    <property type="match status" value="1"/>
</dbReference>
<evidence type="ECO:0000256" key="2">
    <source>
        <dbReference type="ARBA" id="ARBA00022801"/>
    </source>
</evidence>
<comment type="similarity">
    <text evidence="1 4">Belongs to the glycosyl hydrolase 1 family.</text>
</comment>
<evidence type="ECO:0000256" key="3">
    <source>
        <dbReference type="ARBA" id="ARBA00023295"/>
    </source>
</evidence>
<proteinExistence type="inferred from homology"/>
<evidence type="ECO:0000313" key="6">
    <source>
        <dbReference type="Proteomes" id="UP000766246"/>
    </source>
</evidence>
<dbReference type="PANTHER" id="PTHR10353">
    <property type="entry name" value="GLYCOSYL HYDROLASE"/>
    <property type="match status" value="1"/>
</dbReference>
<gene>
    <name evidence="5" type="ORF">E7272_07205</name>
</gene>
<evidence type="ECO:0000256" key="4">
    <source>
        <dbReference type="RuleBase" id="RU003690"/>
    </source>
</evidence>